<sequence>MCSKRCKHSFKDRMPTCGIERKTHECPIPLPACILQKDDAVDCDKCRPPNSAHEHICLCKPDQTGSKLSSQHESEFQSPQQQSSVEFQQSTENTNNEPLNGTSSHENTNNLQPTISYKKQEKVSPTHIRYMDEWEAMGVMLATNGRVWGLEDKGFARQYKAALSAVNTKFEEEAANMAGRSTY</sequence>
<evidence type="ECO:0000313" key="3">
    <source>
        <dbReference type="EMBL" id="JAI39844.1"/>
    </source>
</evidence>
<evidence type="ECO:0000256" key="1">
    <source>
        <dbReference type="SAM" id="MobiDB-lite"/>
    </source>
</evidence>
<protein>
    <submittedName>
        <fullName evidence="2">Uncharacterized protein</fullName>
    </submittedName>
</protein>
<feature type="region of interest" description="Disordered" evidence="1">
    <location>
        <begin position="68"/>
        <end position="122"/>
    </location>
</feature>
<dbReference type="AlphaFoldDB" id="A0A0K8UNA5"/>
<organism evidence="2">
    <name type="scientific">Bactrocera latifrons</name>
    <name type="common">Malaysian fruit fly</name>
    <name type="synonym">Chaetodacus latifrons</name>
    <dbReference type="NCBI Taxonomy" id="174628"/>
    <lineage>
        <taxon>Eukaryota</taxon>
        <taxon>Metazoa</taxon>
        <taxon>Ecdysozoa</taxon>
        <taxon>Arthropoda</taxon>
        <taxon>Hexapoda</taxon>
        <taxon>Insecta</taxon>
        <taxon>Pterygota</taxon>
        <taxon>Neoptera</taxon>
        <taxon>Endopterygota</taxon>
        <taxon>Diptera</taxon>
        <taxon>Brachycera</taxon>
        <taxon>Muscomorpha</taxon>
        <taxon>Tephritoidea</taxon>
        <taxon>Tephritidae</taxon>
        <taxon>Bactrocera</taxon>
        <taxon>Bactrocera</taxon>
    </lineage>
</organism>
<feature type="compositionally biased region" description="Polar residues" evidence="1">
    <location>
        <begin position="91"/>
        <end position="117"/>
    </location>
</feature>
<reference evidence="2" key="1">
    <citation type="submission" date="2015-06" db="EMBL/GenBank/DDBJ databases">
        <authorList>
            <person name="Hoefler B.C."/>
            <person name="Straight P.D."/>
        </authorList>
    </citation>
    <scope>NUCLEOTIDE SEQUENCE</scope>
</reference>
<name>A0A0K8UNA5_BACLA</name>
<dbReference type="EMBL" id="GDHF01012470">
    <property type="protein sequence ID" value="JAI39844.1"/>
    <property type="molecule type" value="Transcribed_RNA"/>
</dbReference>
<dbReference type="OrthoDB" id="8057237at2759"/>
<proteinExistence type="predicted"/>
<dbReference type="EMBL" id="GDHF01024140">
    <property type="protein sequence ID" value="JAI28174.1"/>
    <property type="molecule type" value="Transcribed_RNA"/>
</dbReference>
<feature type="compositionally biased region" description="Low complexity" evidence="1">
    <location>
        <begin position="76"/>
        <end position="90"/>
    </location>
</feature>
<evidence type="ECO:0000313" key="2">
    <source>
        <dbReference type="EMBL" id="JAI28174.1"/>
    </source>
</evidence>
<accession>A0A0K8UNA5</accession>
<gene>
    <name evidence="3" type="ORF">c0_g1_i1</name>
    <name evidence="2" type="ORF">c0_g1_i2</name>
</gene>